<dbReference type="SUPFAM" id="SSF52743">
    <property type="entry name" value="Subtilisin-like"/>
    <property type="match status" value="1"/>
</dbReference>
<dbReference type="PANTHER" id="PTHR43806:SF11">
    <property type="entry name" value="CEREVISIN-RELATED"/>
    <property type="match status" value="1"/>
</dbReference>
<dbReference type="GO" id="GO:0006508">
    <property type="term" value="P:proteolysis"/>
    <property type="evidence" value="ECO:0007669"/>
    <property type="project" value="UniProtKB-KW"/>
</dbReference>
<keyword evidence="4" id="KW-0720">Serine protease</keyword>
<dbReference type="SMART" id="SM00060">
    <property type="entry name" value="FN3"/>
    <property type="match status" value="1"/>
</dbReference>
<evidence type="ECO:0000256" key="1">
    <source>
        <dbReference type="ARBA" id="ARBA00011073"/>
    </source>
</evidence>
<dbReference type="InterPro" id="IPR003961">
    <property type="entry name" value="FN3_dom"/>
</dbReference>
<dbReference type="PROSITE" id="PS00136">
    <property type="entry name" value="SUBTILASE_ASP"/>
    <property type="match status" value="1"/>
</dbReference>
<dbReference type="PROSITE" id="PS00138">
    <property type="entry name" value="SUBTILASE_SER"/>
    <property type="match status" value="1"/>
</dbReference>
<proteinExistence type="inferred from homology"/>
<dbReference type="InterPro" id="IPR036852">
    <property type="entry name" value="Peptidase_S8/S53_dom_sf"/>
</dbReference>
<dbReference type="Pfam" id="PF00041">
    <property type="entry name" value="fn3"/>
    <property type="match status" value="1"/>
</dbReference>
<dbReference type="CDD" id="cd00063">
    <property type="entry name" value="FN3"/>
    <property type="match status" value="1"/>
</dbReference>
<keyword evidence="3" id="KW-0378">Hydrolase</keyword>
<evidence type="ECO:0000256" key="5">
    <source>
        <dbReference type="SAM" id="MobiDB-lite"/>
    </source>
</evidence>
<dbReference type="Pfam" id="PF00082">
    <property type="entry name" value="Peptidase_S8"/>
    <property type="match status" value="1"/>
</dbReference>
<dbReference type="Gene3D" id="3.40.50.200">
    <property type="entry name" value="Peptidase S8/S53 domain"/>
    <property type="match status" value="1"/>
</dbReference>
<sequence length="977" mass="102179">MISRRLACLVAPVVGLAFAVGLAPAQAATVKQVPPAVTAPAWSTPQASTRMDPSAVVGLQRSARGARVVAVFARGGHPVIRVWRESTRSKAVARVAAAQKNPTLVTIETEVRQQFLDPVRTTRMTNDTLRPQQWALDRLQAESTWTRSRGANVTVAVIDTGVAVHPDLGGSFVAGKDFTLPEGDGRNDGHGHGTHVAGIIAATPDNALGVAGLAPDVKLMPIKVLDDSGSGYSSSVSNGIIWATDHGADIISMSLGGGYDSGQGVAVAYAISRGVIVIAAAGNDREYGSPVKYPGAFPGVIAVSATQSDNLIASYSNQGDYVDIAAPGTAIYSTWPSGYASKSGTSMATPYVSAAAALVLSRARALSVVVNVPELLMSTADDLGPVGVDQDFGAGLVDPVAALDALGSGSATLPAPTAVTATARSASRVDVAWQEPTPTTGVTSYQVTASPGGVTCTSAVGTPTCALSGLTASSTYSVSVRSIGSVTSSPASTSVSVTTLARADAAGDTFATATPIPAAELDEYIDVASDIDWWKTTLASSGTLTVTISNLPGDYDLDVYNSLNELVASSINDRQNVDSITYEAAAGRYYIRVSPYAGSFSETQAYHLSVQFAPTVVPPPPPPTPEPADPGGDSQGTATDLELGTIRDYISLNDQDYWTFTLDATYDIALNLSELPADYDIHLLQANGSLLASSVRPSTQSESIAIQLTAGTYYVHVFGYNGAYSDTVPYALGFAASRVTPPDLGGNTFGAATPMGPSLTADDRIDTATDVDFWSFNVEALSRADVYLTQLNANLDLALFRGDGTVVGRSNKAGNTDELTSAWLFPGTYVVRVRSFVREVSNYPYHVAVFLRPLGRSILDQAGDTVATATPWDLADVNELLHSASDRDFWTFTVGATSRVMVTLSDLPADYDLALLRSDGRLLTRSAHSGTGAEEISARIPAGRYVIRVIARGGAWSEDDYHLAASVLPVAQTRMRH</sequence>
<dbReference type="Pfam" id="PF04151">
    <property type="entry name" value="PPC"/>
    <property type="match status" value="4"/>
</dbReference>
<dbReference type="InterPro" id="IPR015500">
    <property type="entry name" value="Peptidase_S8_subtilisin-rel"/>
</dbReference>
<dbReference type="InterPro" id="IPR023828">
    <property type="entry name" value="Peptidase_S8_Ser-AS"/>
</dbReference>
<accession>A0A6J7H7Q6</accession>
<evidence type="ECO:0000256" key="3">
    <source>
        <dbReference type="ARBA" id="ARBA00022801"/>
    </source>
</evidence>
<dbReference type="Gene3D" id="2.60.40.10">
    <property type="entry name" value="Immunoglobulins"/>
    <property type="match status" value="1"/>
</dbReference>
<dbReference type="InterPro" id="IPR023827">
    <property type="entry name" value="Peptidase_S8_Asp-AS"/>
</dbReference>
<evidence type="ECO:0000259" key="6">
    <source>
        <dbReference type="PROSITE" id="PS50853"/>
    </source>
</evidence>
<dbReference type="GO" id="GO:0004252">
    <property type="term" value="F:serine-type endopeptidase activity"/>
    <property type="evidence" value="ECO:0007669"/>
    <property type="project" value="InterPro"/>
</dbReference>
<dbReference type="InterPro" id="IPR022398">
    <property type="entry name" value="Peptidase_S8_His-AS"/>
</dbReference>
<dbReference type="AlphaFoldDB" id="A0A6J7H7Q6"/>
<protein>
    <submittedName>
        <fullName evidence="7">Unannotated protein</fullName>
    </submittedName>
</protein>
<evidence type="ECO:0000313" key="7">
    <source>
        <dbReference type="EMBL" id="CAB4915158.1"/>
    </source>
</evidence>
<dbReference type="PANTHER" id="PTHR43806">
    <property type="entry name" value="PEPTIDASE S8"/>
    <property type="match status" value="1"/>
</dbReference>
<dbReference type="PRINTS" id="PR00723">
    <property type="entry name" value="SUBTILISIN"/>
</dbReference>
<dbReference type="InterPro" id="IPR050131">
    <property type="entry name" value="Peptidase_S8_subtilisin-like"/>
</dbReference>
<comment type="similarity">
    <text evidence="1">Belongs to the peptidase S8 family.</text>
</comment>
<dbReference type="PROSITE" id="PS00137">
    <property type="entry name" value="SUBTILASE_HIS"/>
    <property type="match status" value="1"/>
</dbReference>
<feature type="compositionally biased region" description="Pro residues" evidence="5">
    <location>
        <begin position="616"/>
        <end position="628"/>
    </location>
</feature>
<gene>
    <name evidence="7" type="ORF">UFOPK3610_01069</name>
</gene>
<name>A0A6J7H7Q6_9ZZZZ</name>
<dbReference type="InterPro" id="IPR013783">
    <property type="entry name" value="Ig-like_fold"/>
</dbReference>
<dbReference type="SUPFAM" id="SSF49265">
    <property type="entry name" value="Fibronectin type III"/>
    <property type="match status" value="1"/>
</dbReference>
<reference evidence="7" key="1">
    <citation type="submission" date="2020-05" db="EMBL/GenBank/DDBJ databases">
        <authorList>
            <person name="Chiriac C."/>
            <person name="Salcher M."/>
            <person name="Ghai R."/>
            <person name="Kavagutti S V."/>
        </authorList>
    </citation>
    <scope>NUCLEOTIDE SEQUENCE</scope>
</reference>
<evidence type="ECO:0000256" key="4">
    <source>
        <dbReference type="ARBA" id="ARBA00022825"/>
    </source>
</evidence>
<dbReference type="SUPFAM" id="SSF89260">
    <property type="entry name" value="Collagen-binding domain"/>
    <property type="match status" value="4"/>
</dbReference>
<dbReference type="InterPro" id="IPR000209">
    <property type="entry name" value="Peptidase_S8/S53_dom"/>
</dbReference>
<dbReference type="InterPro" id="IPR007280">
    <property type="entry name" value="Peptidase_C_arc/bac"/>
</dbReference>
<dbReference type="Gene3D" id="2.60.120.380">
    <property type="match status" value="4"/>
</dbReference>
<dbReference type="InterPro" id="IPR036116">
    <property type="entry name" value="FN3_sf"/>
</dbReference>
<keyword evidence="2" id="KW-0645">Protease</keyword>
<dbReference type="PROSITE" id="PS51892">
    <property type="entry name" value="SUBTILASE"/>
    <property type="match status" value="1"/>
</dbReference>
<dbReference type="PROSITE" id="PS50853">
    <property type="entry name" value="FN3"/>
    <property type="match status" value="1"/>
</dbReference>
<dbReference type="EMBL" id="CAFBMR010000039">
    <property type="protein sequence ID" value="CAB4915158.1"/>
    <property type="molecule type" value="Genomic_DNA"/>
</dbReference>
<feature type="region of interest" description="Disordered" evidence="5">
    <location>
        <begin position="613"/>
        <end position="639"/>
    </location>
</feature>
<feature type="domain" description="Fibronectin type-III" evidence="6">
    <location>
        <begin position="415"/>
        <end position="502"/>
    </location>
</feature>
<organism evidence="7">
    <name type="scientific">freshwater metagenome</name>
    <dbReference type="NCBI Taxonomy" id="449393"/>
    <lineage>
        <taxon>unclassified sequences</taxon>
        <taxon>metagenomes</taxon>
        <taxon>ecological metagenomes</taxon>
    </lineage>
</organism>
<evidence type="ECO:0000256" key="2">
    <source>
        <dbReference type="ARBA" id="ARBA00022670"/>
    </source>
</evidence>